<evidence type="ECO:0000256" key="1">
    <source>
        <dbReference type="SAM" id="SignalP"/>
    </source>
</evidence>
<dbReference type="EMBL" id="AP021874">
    <property type="protein sequence ID" value="BBO67452.1"/>
    <property type="molecule type" value="Genomic_DNA"/>
</dbReference>
<proteinExistence type="predicted"/>
<organism evidence="2 3">
    <name type="scientific">Desulfosarcina alkanivorans</name>
    <dbReference type="NCBI Taxonomy" id="571177"/>
    <lineage>
        <taxon>Bacteria</taxon>
        <taxon>Pseudomonadati</taxon>
        <taxon>Thermodesulfobacteriota</taxon>
        <taxon>Desulfobacteria</taxon>
        <taxon>Desulfobacterales</taxon>
        <taxon>Desulfosarcinaceae</taxon>
        <taxon>Desulfosarcina</taxon>
    </lineage>
</organism>
<dbReference type="InterPro" id="IPR002696">
    <property type="entry name" value="Membr_insert_effic_factor_YidD"/>
</dbReference>
<dbReference type="PANTHER" id="PTHR33383:SF1">
    <property type="entry name" value="MEMBRANE PROTEIN INSERTION EFFICIENCY FACTOR-RELATED"/>
    <property type="match status" value="1"/>
</dbReference>
<keyword evidence="1" id="KW-0732">Signal</keyword>
<evidence type="ECO:0008006" key="4">
    <source>
        <dbReference type="Google" id="ProtNLM"/>
    </source>
</evidence>
<dbReference type="SMART" id="SM01234">
    <property type="entry name" value="Haemolytic"/>
    <property type="match status" value="1"/>
</dbReference>
<feature type="chain" id="PRO_5024371908" description="Membrane protein insertion efficiency factor YidD" evidence="1">
    <location>
        <begin position="20"/>
        <end position="119"/>
    </location>
</feature>
<dbReference type="KEGG" id="dalk:DSCA_13820"/>
<feature type="signal peptide" evidence="1">
    <location>
        <begin position="1"/>
        <end position="19"/>
    </location>
</feature>
<reference evidence="2 3" key="1">
    <citation type="submission" date="2019-11" db="EMBL/GenBank/DDBJ databases">
        <title>Comparative genomics of hydrocarbon-degrading Desulfosarcina strains.</title>
        <authorList>
            <person name="Watanabe M."/>
            <person name="Kojima H."/>
            <person name="Fukui M."/>
        </authorList>
    </citation>
    <scope>NUCLEOTIDE SEQUENCE [LARGE SCALE GENOMIC DNA]</scope>
    <source>
        <strain evidence="2 3">PL12</strain>
    </source>
</reference>
<accession>A0A5K7YD96</accession>
<gene>
    <name evidence="2" type="ORF">DSCA_13820</name>
</gene>
<dbReference type="Proteomes" id="UP000427906">
    <property type="component" value="Chromosome"/>
</dbReference>
<keyword evidence="3" id="KW-1185">Reference proteome</keyword>
<name>A0A5K7YD96_9BACT</name>
<dbReference type="AlphaFoldDB" id="A0A5K7YD96"/>
<protein>
    <recommendedName>
        <fullName evidence="4">Membrane protein insertion efficiency factor YidD</fullName>
    </recommendedName>
</protein>
<evidence type="ECO:0000313" key="2">
    <source>
        <dbReference type="EMBL" id="BBO67452.1"/>
    </source>
</evidence>
<dbReference type="Pfam" id="PF01809">
    <property type="entry name" value="YidD"/>
    <property type="match status" value="1"/>
</dbReference>
<evidence type="ECO:0000313" key="3">
    <source>
        <dbReference type="Proteomes" id="UP000427906"/>
    </source>
</evidence>
<sequence>MKYFCLTFIIFLTVGTALAGPPASPPPVREETIPVMAAPVRFFQKYLSGADGHRCPMTPSCSSYALQAMQRHGAIKGWIMACDRLMRCGHDELRLSPPTLTRHGVRCQDPVQNNDFWLH</sequence>
<dbReference type="NCBIfam" id="TIGR00278">
    <property type="entry name" value="membrane protein insertion efficiency factor YidD"/>
    <property type="match status" value="1"/>
</dbReference>
<dbReference type="PANTHER" id="PTHR33383">
    <property type="entry name" value="MEMBRANE PROTEIN INSERTION EFFICIENCY FACTOR-RELATED"/>
    <property type="match status" value="1"/>
</dbReference>